<accession>A0A932GRG4</accession>
<evidence type="ECO:0000256" key="1">
    <source>
        <dbReference type="ARBA" id="ARBA00022516"/>
    </source>
</evidence>
<dbReference type="NCBIfam" id="TIGR01852">
    <property type="entry name" value="lipid_A_lpxA"/>
    <property type="match status" value="1"/>
</dbReference>
<evidence type="ECO:0000256" key="2">
    <source>
        <dbReference type="ARBA" id="ARBA00022556"/>
    </source>
</evidence>
<dbReference type="PANTHER" id="PTHR43480:SF1">
    <property type="entry name" value="ACYL-[ACYL-CARRIER-PROTEIN]--UDP-N-ACETYLGLUCOSAMINE O-ACYLTRANSFERASE, MITOCHONDRIAL-RELATED"/>
    <property type="match status" value="1"/>
</dbReference>
<name>A0A932GRG4_UNCTE</name>
<dbReference type="InterPro" id="IPR010137">
    <property type="entry name" value="Lipid_A_LpxA"/>
</dbReference>
<dbReference type="EC" id="2.3.1.129" evidence="7"/>
<evidence type="ECO:0000256" key="3">
    <source>
        <dbReference type="ARBA" id="ARBA00022679"/>
    </source>
</evidence>
<evidence type="ECO:0000259" key="6">
    <source>
        <dbReference type="Pfam" id="PF13720"/>
    </source>
</evidence>
<organism evidence="7 8">
    <name type="scientific">Tectimicrobiota bacterium</name>
    <dbReference type="NCBI Taxonomy" id="2528274"/>
    <lineage>
        <taxon>Bacteria</taxon>
        <taxon>Pseudomonadati</taxon>
        <taxon>Nitrospinota/Tectimicrobiota group</taxon>
        <taxon>Candidatus Tectimicrobiota</taxon>
    </lineage>
</organism>
<comment type="caution">
    <text evidence="7">The sequence shown here is derived from an EMBL/GenBank/DDBJ whole genome shotgun (WGS) entry which is preliminary data.</text>
</comment>
<keyword evidence="5 7" id="KW-0012">Acyltransferase</keyword>
<proteinExistence type="predicted"/>
<keyword evidence="4" id="KW-0443">Lipid metabolism</keyword>
<dbReference type="Gene3D" id="1.20.1180.10">
    <property type="entry name" value="Udp N-acetylglucosamine O-acyltransferase, C-terminal domain"/>
    <property type="match status" value="1"/>
</dbReference>
<dbReference type="InterPro" id="IPR037157">
    <property type="entry name" value="Acetyltransf_C_sf"/>
</dbReference>
<dbReference type="CDD" id="cd03351">
    <property type="entry name" value="LbH_UDP-GlcNAc_AT"/>
    <property type="match status" value="1"/>
</dbReference>
<evidence type="ECO:0000313" key="8">
    <source>
        <dbReference type="Proteomes" id="UP000741360"/>
    </source>
</evidence>
<keyword evidence="2" id="KW-0441">Lipid A biosynthesis</keyword>
<dbReference type="NCBIfam" id="NF003657">
    <property type="entry name" value="PRK05289.1"/>
    <property type="match status" value="1"/>
</dbReference>
<sequence length="260" mass="27664">MAIHPTAVIHPSCEIGEDVSIGPYAVIGEGVRIGSGTRIGPHAVIEGYTEIDRDCLIGPGAVLGGPPQDVKYKGAPSCVKIGAGTMVREFATVHRASREGEATVVGERCFLMAYSHVGHDCQVGSDVVLTNYVGLSGFVTVEDGAILSGYAGVHQFNRIGCLAIIAGMSGVTKDVIPYIIAEGRPAVARGVNTIGLRRRQVPASVRQDIQRAYKILFLSGCNVSQALDRIRSEIELGEEIRHLLEFIEKSERGILSAGKQ</sequence>
<dbReference type="GO" id="GO:0009245">
    <property type="term" value="P:lipid A biosynthetic process"/>
    <property type="evidence" value="ECO:0007669"/>
    <property type="project" value="UniProtKB-KW"/>
</dbReference>
<evidence type="ECO:0000256" key="5">
    <source>
        <dbReference type="ARBA" id="ARBA00023315"/>
    </source>
</evidence>
<dbReference type="PANTHER" id="PTHR43480">
    <property type="entry name" value="ACYL-[ACYL-CARRIER-PROTEIN]--UDP-N-ACETYLGLUCOSAMINE O-ACYLTRANSFERASE"/>
    <property type="match status" value="1"/>
</dbReference>
<dbReference type="Pfam" id="PF00132">
    <property type="entry name" value="Hexapep"/>
    <property type="match status" value="3"/>
</dbReference>
<evidence type="ECO:0000313" key="7">
    <source>
        <dbReference type="EMBL" id="MBI3015882.1"/>
    </source>
</evidence>
<keyword evidence="3 7" id="KW-0808">Transferase</keyword>
<dbReference type="InterPro" id="IPR011004">
    <property type="entry name" value="Trimer_LpxA-like_sf"/>
</dbReference>
<dbReference type="Pfam" id="PF13720">
    <property type="entry name" value="Acetyltransf_11"/>
    <property type="match status" value="1"/>
</dbReference>
<dbReference type="GO" id="GO:0008780">
    <property type="term" value="F:acyl-[acyl-carrier-protein]-UDP-N-acetylglucosamine O-acyltransferase activity"/>
    <property type="evidence" value="ECO:0007669"/>
    <property type="project" value="UniProtKB-EC"/>
</dbReference>
<evidence type="ECO:0000256" key="4">
    <source>
        <dbReference type="ARBA" id="ARBA00023098"/>
    </source>
</evidence>
<protein>
    <submittedName>
        <fullName evidence="7">Acyl-ACP--UDP-N-acetylglucosamine O-acyltransferase</fullName>
        <ecNumber evidence="7">2.3.1.129</ecNumber>
    </submittedName>
</protein>
<dbReference type="Gene3D" id="2.160.10.10">
    <property type="entry name" value="Hexapeptide repeat proteins"/>
    <property type="match status" value="1"/>
</dbReference>
<dbReference type="Proteomes" id="UP000741360">
    <property type="component" value="Unassembled WGS sequence"/>
</dbReference>
<dbReference type="EMBL" id="JACPSX010000243">
    <property type="protein sequence ID" value="MBI3015882.1"/>
    <property type="molecule type" value="Genomic_DNA"/>
</dbReference>
<dbReference type="SUPFAM" id="SSF51161">
    <property type="entry name" value="Trimeric LpxA-like enzymes"/>
    <property type="match status" value="1"/>
</dbReference>
<gene>
    <name evidence="7" type="primary">lpxA</name>
    <name evidence="7" type="ORF">HYY65_12690</name>
</gene>
<dbReference type="AlphaFoldDB" id="A0A932GRG4"/>
<keyword evidence="1" id="KW-0444">Lipid biosynthesis</keyword>
<dbReference type="GO" id="GO:0016020">
    <property type="term" value="C:membrane"/>
    <property type="evidence" value="ECO:0007669"/>
    <property type="project" value="GOC"/>
</dbReference>
<dbReference type="PIRSF" id="PIRSF000456">
    <property type="entry name" value="UDP-GlcNAc_acltr"/>
    <property type="match status" value="1"/>
</dbReference>
<dbReference type="InterPro" id="IPR029098">
    <property type="entry name" value="Acetyltransf_C"/>
</dbReference>
<feature type="domain" description="UDP N-acetylglucosamine O-acyltransferase C-terminal" evidence="6">
    <location>
        <begin position="174"/>
        <end position="254"/>
    </location>
</feature>
<reference evidence="7" key="1">
    <citation type="submission" date="2020-07" db="EMBL/GenBank/DDBJ databases">
        <title>Huge and variable diversity of episymbiotic CPR bacteria and DPANN archaea in groundwater ecosystems.</title>
        <authorList>
            <person name="He C.Y."/>
            <person name="Keren R."/>
            <person name="Whittaker M."/>
            <person name="Farag I.F."/>
            <person name="Doudna J."/>
            <person name="Cate J.H.D."/>
            <person name="Banfield J.F."/>
        </authorList>
    </citation>
    <scope>NUCLEOTIDE SEQUENCE</scope>
    <source>
        <strain evidence="7">NC_groundwater_717_Ag_S-0.2um_59_8</strain>
    </source>
</reference>
<dbReference type="InterPro" id="IPR001451">
    <property type="entry name" value="Hexapep"/>
</dbReference>